<dbReference type="GeneID" id="301138462"/>
<sequence length="186" mass="20174">MDKKKLLFLIEIAIFSAIGLILDQLSFKLWAQGGSISLVMVPIVLMAFRWGVSGGLITGFLIGLLQVAMGASIFTPIQGFIDYFIAFTVVGLAGVVRHLVFAASKQLNKKAMTLYIVLGTTLGGLLRYIAHTTAGIVFFGEYAGDQNVYLYSIIYNGTYMLPATILTAVVAVLLFTSAPRLLQQQN</sequence>
<evidence type="ECO:0000313" key="2">
    <source>
        <dbReference type="EMBL" id="KOO47968.1"/>
    </source>
</evidence>
<dbReference type="Pfam" id="PF09515">
    <property type="entry name" value="Thia_YuaJ"/>
    <property type="match status" value="1"/>
</dbReference>
<proteinExistence type="predicted"/>
<dbReference type="Gene3D" id="1.10.1760.20">
    <property type="match status" value="1"/>
</dbReference>
<feature type="transmembrane region" description="Helical" evidence="1">
    <location>
        <begin position="150"/>
        <end position="175"/>
    </location>
</feature>
<gene>
    <name evidence="2" type="ORF">AMD00_20400</name>
</gene>
<dbReference type="EMBL" id="LILB01000008">
    <property type="protein sequence ID" value="KOO47968.1"/>
    <property type="molecule type" value="Genomic_DNA"/>
</dbReference>
<dbReference type="NCBIfam" id="TIGR02357">
    <property type="entry name" value="ECF_ThiT_YuaJ"/>
    <property type="match status" value="1"/>
</dbReference>
<dbReference type="PATRIC" id="fig|263475.3.peg.2923"/>
<reference evidence="3" key="1">
    <citation type="submission" date="2015-08" db="EMBL/GenBank/DDBJ databases">
        <title>Fjat-10028 dsm 16317.</title>
        <authorList>
            <person name="Liu B."/>
            <person name="Wang J."/>
            <person name="Zhu Y."/>
            <person name="Liu G."/>
            <person name="Chen Q."/>
            <person name="Chen Z."/>
            <person name="Lan J."/>
            <person name="Che J."/>
            <person name="Ge C."/>
            <person name="Shi H."/>
            <person name="Pan Z."/>
            <person name="Liu X."/>
        </authorList>
    </citation>
    <scope>NUCLEOTIDE SEQUENCE [LARGE SCALE GENOMIC DNA]</scope>
    <source>
        <strain evidence="3">DSM 16317</strain>
    </source>
</reference>
<dbReference type="AlphaFoldDB" id="A0A0M0LBE7"/>
<organism evidence="2 3">
    <name type="scientific">Viridibacillus arvi</name>
    <dbReference type="NCBI Taxonomy" id="263475"/>
    <lineage>
        <taxon>Bacteria</taxon>
        <taxon>Bacillati</taxon>
        <taxon>Bacillota</taxon>
        <taxon>Bacilli</taxon>
        <taxon>Bacillales</taxon>
        <taxon>Caryophanaceae</taxon>
        <taxon>Viridibacillus</taxon>
    </lineage>
</organism>
<dbReference type="Proteomes" id="UP000036867">
    <property type="component" value="Unassembled WGS sequence"/>
</dbReference>
<keyword evidence="1" id="KW-0472">Membrane</keyword>
<dbReference type="STRING" id="263475.AMD00_20400"/>
<protein>
    <submittedName>
        <fullName evidence="2">Thiamine biosynthesis protein ThiT</fullName>
    </submittedName>
</protein>
<evidence type="ECO:0000256" key="1">
    <source>
        <dbReference type="SAM" id="Phobius"/>
    </source>
</evidence>
<feature type="transmembrane region" description="Helical" evidence="1">
    <location>
        <begin position="29"/>
        <end position="48"/>
    </location>
</feature>
<name>A0A0M0LBE7_9BACL</name>
<feature type="transmembrane region" description="Helical" evidence="1">
    <location>
        <begin position="80"/>
        <end position="100"/>
    </location>
</feature>
<dbReference type="OrthoDB" id="9795813at2"/>
<keyword evidence="1" id="KW-0812">Transmembrane</keyword>
<dbReference type="GO" id="GO:0015234">
    <property type="term" value="F:thiamine transmembrane transporter activity"/>
    <property type="evidence" value="ECO:0007669"/>
    <property type="project" value="InterPro"/>
</dbReference>
<keyword evidence="1" id="KW-1133">Transmembrane helix</keyword>
<dbReference type="InterPro" id="IPR012651">
    <property type="entry name" value="Thia_Transptr_ThiT"/>
</dbReference>
<keyword evidence="3" id="KW-1185">Reference proteome</keyword>
<accession>A0A0M0LBE7</accession>
<dbReference type="GO" id="GO:0005886">
    <property type="term" value="C:plasma membrane"/>
    <property type="evidence" value="ECO:0007669"/>
    <property type="project" value="InterPro"/>
</dbReference>
<feature type="transmembrane region" description="Helical" evidence="1">
    <location>
        <begin position="112"/>
        <end position="130"/>
    </location>
</feature>
<feature type="transmembrane region" description="Helical" evidence="1">
    <location>
        <begin position="55"/>
        <end position="74"/>
    </location>
</feature>
<evidence type="ECO:0000313" key="3">
    <source>
        <dbReference type="Proteomes" id="UP000036867"/>
    </source>
</evidence>
<dbReference type="RefSeq" id="WP_053418840.1">
    <property type="nucleotide sequence ID" value="NZ_JBCMHV010000029.1"/>
</dbReference>
<comment type="caution">
    <text evidence="2">The sequence shown here is derived from an EMBL/GenBank/DDBJ whole genome shotgun (WGS) entry which is preliminary data.</text>
</comment>
<feature type="transmembrane region" description="Helical" evidence="1">
    <location>
        <begin position="7"/>
        <end position="23"/>
    </location>
</feature>